<feature type="chain" id="PRO_5021748499" description="ABC transporter substrate-binding protein" evidence="1">
    <location>
        <begin position="26"/>
        <end position="88"/>
    </location>
</feature>
<reference evidence="2 3" key="1">
    <citation type="journal article" date="2019" name="Nat. Microbiol.">
        <title>Mediterranean grassland soil C-N compound turnover is dependent on rainfall and depth, and is mediated by genomically divergent microorganisms.</title>
        <authorList>
            <person name="Diamond S."/>
            <person name="Andeer P.F."/>
            <person name="Li Z."/>
            <person name="Crits-Christoph A."/>
            <person name="Burstein D."/>
            <person name="Anantharaman K."/>
            <person name="Lane K.R."/>
            <person name="Thomas B.C."/>
            <person name="Pan C."/>
            <person name="Northen T.R."/>
            <person name="Banfield J.F."/>
        </authorList>
    </citation>
    <scope>NUCLEOTIDE SEQUENCE [LARGE SCALE GENOMIC DNA]</scope>
    <source>
        <strain evidence="2">NP_7</strain>
    </source>
</reference>
<gene>
    <name evidence="2" type="ORF">E6H04_11615</name>
</gene>
<evidence type="ECO:0000313" key="2">
    <source>
        <dbReference type="EMBL" id="TMI78898.1"/>
    </source>
</evidence>
<dbReference type="EMBL" id="VBAO01000334">
    <property type="protein sequence ID" value="TMI78898.1"/>
    <property type="molecule type" value="Genomic_DNA"/>
</dbReference>
<name>A0A537J5R9_9BACT</name>
<dbReference type="Gene3D" id="3.40.50.2300">
    <property type="match status" value="1"/>
</dbReference>
<dbReference type="Proteomes" id="UP000320048">
    <property type="component" value="Unassembled WGS sequence"/>
</dbReference>
<dbReference type="AlphaFoldDB" id="A0A537J5R9"/>
<evidence type="ECO:0000256" key="1">
    <source>
        <dbReference type="SAM" id="SignalP"/>
    </source>
</evidence>
<evidence type="ECO:0008006" key="4">
    <source>
        <dbReference type="Google" id="ProtNLM"/>
    </source>
</evidence>
<feature type="signal peptide" evidence="1">
    <location>
        <begin position="1"/>
        <end position="25"/>
    </location>
</feature>
<comment type="caution">
    <text evidence="2">The sequence shown here is derived from an EMBL/GenBank/DDBJ whole genome shotgun (WGS) entry which is preliminary data.</text>
</comment>
<feature type="non-terminal residue" evidence="2">
    <location>
        <position position="88"/>
    </location>
</feature>
<organism evidence="2 3">
    <name type="scientific">Candidatus Segetimicrobium genomatis</name>
    <dbReference type="NCBI Taxonomy" id="2569760"/>
    <lineage>
        <taxon>Bacteria</taxon>
        <taxon>Bacillati</taxon>
        <taxon>Candidatus Sysuimicrobiota</taxon>
        <taxon>Candidatus Sysuimicrobiia</taxon>
        <taxon>Candidatus Sysuimicrobiales</taxon>
        <taxon>Candidatus Segetimicrobiaceae</taxon>
        <taxon>Candidatus Segetimicrobium</taxon>
    </lineage>
</organism>
<dbReference type="InterPro" id="IPR028082">
    <property type="entry name" value="Peripla_BP_I"/>
</dbReference>
<accession>A0A537J5R9</accession>
<dbReference type="SUPFAM" id="SSF53822">
    <property type="entry name" value="Periplasmic binding protein-like I"/>
    <property type="match status" value="1"/>
</dbReference>
<sequence>MRWGNPGVRVALLLTALAPALSAQAPMPAAVGAGAGKDVPVGIVIPLTGAFASLGQEHLWADQTAVDIVNNAHPDISIYYAKTEGLPT</sequence>
<protein>
    <recommendedName>
        <fullName evidence="4">ABC transporter substrate-binding protein</fullName>
    </recommendedName>
</protein>
<proteinExistence type="predicted"/>
<evidence type="ECO:0000313" key="3">
    <source>
        <dbReference type="Proteomes" id="UP000320048"/>
    </source>
</evidence>
<keyword evidence="1" id="KW-0732">Signal</keyword>